<dbReference type="Proteomes" id="UP001050975">
    <property type="component" value="Unassembled WGS sequence"/>
</dbReference>
<sequence>MSLSKTLLKLLPATAIVILIVTGAIFSSADAVQRWVRLISDSDTAIYIDAASIQGRTRSRFYWQQVVFNRPQSLQLYSFGPASRVPVYGFMIYSSVDCRTKITRFRRVIALDRNNRIIVEINQDNYGRLENLNRTRSSARHAANYACARQGRR</sequence>
<dbReference type="EMBL" id="BLAY01000045">
    <property type="protein sequence ID" value="GET38470.1"/>
    <property type="molecule type" value="Genomic_DNA"/>
</dbReference>
<accession>A0AAV3XED1</accession>
<evidence type="ECO:0008006" key="3">
    <source>
        <dbReference type="Google" id="ProtNLM"/>
    </source>
</evidence>
<dbReference type="AlphaFoldDB" id="A0AAV3XED1"/>
<evidence type="ECO:0000313" key="2">
    <source>
        <dbReference type="Proteomes" id="UP001050975"/>
    </source>
</evidence>
<name>A0AAV3XED1_9CYAN</name>
<proteinExistence type="predicted"/>
<organism evidence="1 2">
    <name type="scientific">Microseira wollei NIES-4236</name>
    <dbReference type="NCBI Taxonomy" id="2530354"/>
    <lineage>
        <taxon>Bacteria</taxon>
        <taxon>Bacillati</taxon>
        <taxon>Cyanobacteriota</taxon>
        <taxon>Cyanophyceae</taxon>
        <taxon>Oscillatoriophycideae</taxon>
        <taxon>Aerosakkonematales</taxon>
        <taxon>Aerosakkonemataceae</taxon>
        <taxon>Microseira</taxon>
    </lineage>
</organism>
<reference evidence="1" key="1">
    <citation type="submission" date="2019-10" db="EMBL/GenBank/DDBJ databases">
        <title>Draft genome sequece of Microseira wollei NIES-4236.</title>
        <authorList>
            <person name="Yamaguchi H."/>
            <person name="Suzuki S."/>
            <person name="Kawachi M."/>
        </authorList>
    </citation>
    <scope>NUCLEOTIDE SEQUENCE</scope>
    <source>
        <strain evidence="1">NIES-4236</strain>
    </source>
</reference>
<evidence type="ECO:0000313" key="1">
    <source>
        <dbReference type="EMBL" id="GET38470.1"/>
    </source>
</evidence>
<dbReference type="RefSeq" id="WP_226582058.1">
    <property type="nucleotide sequence ID" value="NZ_BLAY01000045.1"/>
</dbReference>
<keyword evidence="2" id="KW-1185">Reference proteome</keyword>
<gene>
    <name evidence="1" type="ORF">MiSe_32280</name>
</gene>
<comment type="caution">
    <text evidence="1">The sequence shown here is derived from an EMBL/GenBank/DDBJ whole genome shotgun (WGS) entry which is preliminary data.</text>
</comment>
<protein>
    <recommendedName>
        <fullName evidence="3">RDD domain-containing protein</fullName>
    </recommendedName>
</protein>